<reference evidence="6 7" key="1">
    <citation type="submission" date="2017-08" db="EMBL/GenBank/DDBJ databases">
        <title>Infants hospitalized years apart are colonized by the same room-sourced microbial strains.</title>
        <authorList>
            <person name="Brooks B."/>
            <person name="Olm M.R."/>
            <person name="Firek B.A."/>
            <person name="Baker R."/>
            <person name="Thomas B.C."/>
            <person name="Morowitz M.J."/>
            <person name="Banfield J.F."/>
        </authorList>
    </citation>
    <scope>NUCLEOTIDE SEQUENCE [LARGE SCALE GENOMIC DNA]</scope>
    <source>
        <strain evidence="6">S2_005_002_R2_34</strain>
    </source>
</reference>
<organism evidence="6 7">
    <name type="scientific">Rhodovulum sulfidophilum</name>
    <name type="common">Rhodobacter sulfidophilus</name>
    <dbReference type="NCBI Taxonomy" id="35806"/>
    <lineage>
        <taxon>Bacteria</taxon>
        <taxon>Pseudomonadati</taxon>
        <taxon>Pseudomonadota</taxon>
        <taxon>Alphaproteobacteria</taxon>
        <taxon>Rhodobacterales</taxon>
        <taxon>Paracoccaceae</taxon>
        <taxon>Rhodovulum</taxon>
    </lineage>
</organism>
<dbReference type="InterPro" id="IPR000595">
    <property type="entry name" value="cNMP-bd_dom"/>
</dbReference>
<dbReference type="PANTHER" id="PTHR24567">
    <property type="entry name" value="CRP FAMILY TRANSCRIPTIONAL REGULATORY PROTEIN"/>
    <property type="match status" value="1"/>
</dbReference>
<protein>
    <submittedName>
        <fullName evidence="6">Crp/Fnr family transcriptional regulator</fullName>
    </submittedName>
</protein>
<dbReference type="InterPro" id="IPR050397">
    <property type="entry name" value="Env_Response_Regulators"/>
</dbReference>
<dbReference type="GO" id="GO:0003677">
    <property type="term" value="F:DNA binding"/>
    <property type="evidence" value="ECO:0007669"/>
    <property type="project" value="UniProtKB-KW"/>
</dbReference>
<gene>
    <name evidence="6" type="ORF">DI556_19190</name>
</gene>
<evidence type="ECO:0000313" key="6">
    <source>
        <dbReference type="EMBL" id="PZQ46888.1"/>
    </source>
</evidence>
<evidence type="ECO:0000259" key="4">
    <source>
        <dbReference type="PROSITE" id="PS50042"/>
    </source>
</evidence>
<dbReference type="PROSITE" id="PS50042">
    <property type="entry name" value="CNMP_BINDING_3"/>
    <property type="match status" value="1"/>
</dbReference>
<evidence type="ECO:0000313" key="7">
    <source>
        <dbReference type="Proteomes" id="UP000249185"/>
    </source>
</evidence>
<name>A0A2W5N2M5_RHOSU</name>
<dbReference type="GO" id="GO:0003700">
    <property type="term" value="F:DNA-binding transcription factor activity"/>
    <property type="evidence" value="ECO:0007669"/>
    <property type="project" value="TreeGrafter"/>
</dbReference>
<dbReference type="PROSITE" id="PS51063">
    <property type="entry name" value="HTH_CRP_2"/>
    <property type="match status" value="1"/>
</dbReference>
<dbReference type="SUPFAM" id="SSF51206">
    <property type="entry name" value="cAMP-binding domain-like"/>
    <property type="match status" value="1"/>
</dbReference>
<dbReference type="InterPro" id="IPR036390">
    <property type="entry name" value="WH_DNA-bd_sf"/>
</dbReference>
<dbReference type="GO" id="GO:0005829">
    <property type="term" value="C:cytosol"/>
    <property type="evidence" value="ECO:0007669"/>
    <property type="project" value="TreeGrafter"/>
</dbReference>
<dbReference type="Gene3D" id="1.10.10.10">
    <property type="entry name" value="Winged helix-like DNA-binding domain superfamily/Winged helix DNA-binding domain"/>
    <property type="match status" value="1"/>
</dbReference>
<dbReference type="InterPro" id="IPR014710">
    <property type="entry name" value="RmlC-like_jellyroll"/>
</dbReference>
<comment type="caution">
    <text evidence="6">The sequence shown here is derived from an EMBL/GenBank/DDBJ whole genome shotgun (WGS) entry which is preliminary data.</text>
</comment>
<sequence>MAGSPFFIAAFQISRTASSGHRSNTAPRRGNCIRVLQTSFPVPTGCVHGQTVPAGTVRKILRAYRRSPFDSGRLIMAAPAEARAVLSAEGWLSRQAEAFQEEVYRRAGLVNVAAGDVIFRYGDALGGLYGIVSGALLVTIGPPEEGPRLLHVLGRGRWVGEGCFLVREPRRVGLQAATDAALLHLPLEAMDRMAADDPLMTMRRIVQVLMGNLDILARAYSDLQSLDPDRRIAAALLRLNANPGTPIRVSQADLGVLSGTSRKAVNAALRRFADDGLTTTAYRSVAVKDAARLKRFVRDRE</sequence>
<evidence type="ECO:0000256" key="2">
    <source>
        <dbReference type="ARBA" id="ARBA00023125"/>
    </source>
</evidence>
<evidence type="ECO:0000256" key="1">
    <source>
        <dbReference type="ARBA" id="ARBA00023015"/>
    </source>
</evidence>
<dbReference type="Gene3D" id="2.60.120.10">
    <property type="entry name" value="Jelly Rolls"/>
    <property type="match status" value="1"/>
</dbReference>
<feature type="domain" description="HTH crp-type" evidence="5">
    <location>
        <begin position="226"/>
        <end position="291"/>
    </location>
</feature>
<proteinExistence type="predicted"/>
<dbReference type="InterPro" id="IPR012318">
    <property type="entry name" value="HTH_CRP"/>
</dbReference>
<dbReference type="SMART" id="SM00100">
    <property type="entry name" value="cNMP"/>
    <property type="match status" value="1"/>
</dbReference>
<feature type="domain" description="Cyclic nucleotide-binding" evidence="4">
    <location>
        <begin position="96"/>
        <end position="211"/>
    </location>
</feature>
<dbReference type="Proteomes" id="UP000249185">
    <property type="component" value="Unassembled WGS sequence"/>
</dbReference>
<keyword evidence="3" id="KW-0804">Transcription</keyword>
<keyword evidence="2" id="KW-0238">DNA-binding</keyword>
<evidence type="ECO:0000256" key="3">
    <source>
        <dbReference type="ARBA" id="ARBA00023163"/>
    </source>
</evidence>
<dbReference type="Pfam" id="PF13545">
    <property type="entry name" value="HTH_Crp_2"/>
    <property type="match status" value="1"/>
</dbReference>
<dbReference type="Pfam" id="PF00027">
    <property type="entry name" value="cNMP_binding"/>
    <property type="match status" value="1"/>
</dbReference>
<dbReference type="AlphaFoldDB" id="A0A2W5N2M5"/>
<dbReference type="CDD" id="cd00038">
    <property type="entry name" value="CAP_ED"/>
    <property type="match status" value="1"/>
</dbReference>
<dbReference type="SUPFAM" id="SSF46785">
    <property type="entry name" value="Winged helix' DNA-binding domain"/>
    <property type="match status" value="1"/>
</dbReference>
<accession>A0A2W5N2M5</accession>
<dbReference type="InterPro" id="IPR036388">
    <property type="entry name" value="WH-like_DNA-bd_sf"/>
</dbReference>
<dbReference type="EMBL" id="QFPW01000020">
    <property type="protein sequence ID" value="PZQ46888.1"/>
    <property type="molecule type" value="Genomic_DNA"/>
</dbReference>
<keyword evidence="1" id="KW-0805">Transcription regulation</keyword>
<evidence type="ECO:0000259" key="5">
    <source>
        <dbReference type="PROSITE" id="PS51063"/>
    </source>
</evidence>
<dbReference type="InterPro" id="IPR018490">
    <property type="entry name" value="cNMP-bd_dom_sf"/>
</dbReference>
<dbReference type="PANTHER" id="PTHR24567:SF74">
    <property type="entry name" value="HTH-TYPE TRANSCRIPTIONAL REGULATOR ARCR"/>
    <property type="match status" value="1"/>
</dbReference>